<keyword evidence="2" id="KW-1185">Reference proteome</keyword>
<dbReference type="RefSeq" id="WP_042279848.1">
    <property type="nucleotide sequence ID" value="NZ_BBML01000008.1"/>
</dbReference>
<reference evidence="1" key="1">
    <citation type="journal article" date="2014" name="Genome Announc.">
        <title>Draft Genome Sequences of Marine Flavobacterium Nonlabens Strains NR17, NR24, NR27, NR32, NR33, and Ara13.</title>
        <authorList>
            <person name="Nakanishi M."/>
            <person name="Meirelles P."/>
            <person name="Suzuki R."/>
            <person name="Takatani N."/>
            <person name="Mino S."/>
            <person name="Suda W."/>
            <person name="Oshima K."/>
            <person name="Hattori M."/>
            <person name="Ohkuma M."/>
            <person name="Hosokawa M."/>
            <person name="Miyashita K."/>
            <person name="Thompson F.L."/>
            <person name="Niwa A."/>
            <person name="Sawabe T."/>
            <person name="Sawabe T."/>
        </authorList>
    </citation>
    <scope>NUCLEOTIDE SEQUENCE [LARGE SCALE GENOMIC DNA]</scope>
    <source>
        <strain evidence="1">JCM 19294</strain>
    </source>
</reference>
<evidence type="ECO:0000313" key="1">
    <source>
        <dbReference type="EMBL" id="GAK97933.1"/>
    </source>
</evidence>
<name>A0A090Q874_9FLAO</name>
<comment type="caution">
    <text evidence="1">The sequence shown here is derived from an EMBL/GenBank/DDBJ whole genome shotgun (WGS) entry which is preliminary data.</text>
</comment>
<proteinExistence type="predicted"/>
<organism evidence="1 2">
    <name type="scientific">Nonlabens tegetincola</name>
    <dbReference type="NCBI Taxonomy" id="323273"/>
    <lineage>
        <taxon>Bacteria</taxon>
        <taxon>Pseudomonadati</taxon>
        <taxon>Bacteroidota</taxon>
        <taxon>Flavobacteriia</taxon>
        <taxon>Flavobacteriales</taxon>
        <taxon>Flavobacteriaceae</taxon>
        <taxon>Nonlabens</taxon>
    </lineage>
</organism>
<dbReference type="eggNOG" id="ENOG5030ZN2">
    <property type="taxonomic scope" value="Bacteria"/>
</dbReference>
<dbReference type="AlphaFoldDB" id="A0A090Q874"/>
<evidence type="ECO:0000313" key="2">
    <source>
        <dbReference type="Proteomes" id="UP000029221"/>
    </source>
</evidence>
<protein>
    <submittedName>
        <fullName evidence="1">Uncharacterized protein</fullName>
    </submittedName>
</protein>
<gene>
    <name evidence="1" type="ORF">JCM19294_1555</name>
</gene>
<accession>A0A090Q874</accession>
<dbReference type="Proteomes" id="UP000029221">
    <property type="component" value="Unassembled WGS sequence"/>
</dbReference>
<sequence>MDRITFKDFGYAEVFVFKNFLITQIAEGIVVGEGHVRYLKMFIEKTYGSNPMVYLSNRVNSYSVNPLVYHHFPEIPNLLGIGVVAYSPLTIQNIRIEKKFSKVPFQAFDKIEQAVIWSDYLVTAHIKKHLV</sequence>
<dbReference type="EMBL" id="BBML01000008">
    <property type="protein sequence ID" value="GAK97933.1"/>
    <property type="molecule type" value="Genomic_DNA"/>
</dbReference>
<dbReference type="STRING" id="319236.BST91_01180"/>